<dbReference type="EMBL" id="CABFOC020000040">
    <property type="protein sequence ID" value="CAH0051437.1"/>
    <property type="molecule type" value="Genomic_DNA"/>
</dbReference>
<name>A0A9N9Z8H7_9HYPO</name>
<sequence length="97" mass="11056">MSNHSKQNSRILIVRGEIAGRVAIENFEIDYLLLKVHDNIPPTHRSYAERLLIVDELGCYEAMRVVAQDAAMGVTQMRDENAKSSCTRHMVQRSLRS</sequence>
<reference evidence="2 3" key="2">
    <citation type="submission" date="2021-10" db="EMBL/GenBank/DDBJ databases">
        <authorList>
            <person name="Piombo E."/>
        </authorList>
    </citation>
    <scope>NUCLEOTIDE SEQUENCE [LARGE SCALE GENOMIC DNA]</scope>
</reference>
<gene>
    <name evidence="2" type="ORF">CSOL1703_00014760</name>
</gene>
<comment type="caution">
    <text evidence="2">The sequence shown here is derived from an EMBL/GenBank/DDBJ whole genome shotgun (WGS) entry which is preliminary data.</text>
</comment>
<organism evidence="2 3">
    <name type="scientific">Clonostachys solani</name>
    <dbReference type="NCBI Taxonomy" id="160281"/>
    <lineage>
        <taxon>Eukaryota</taxon>
        <taxon>Fungi</taxon>
        <taxon>Dikarya</taxon>
        <taxon>Ascomycota</taxon>
        <taxon>Pezizomycotina</taxon>
        <taxon>Sordariomycetes</taxon>
        <taxon>Hypocreomycetidae</taxon>
        <taxon>Hypocreales</taxon>
        <taxon>Bionectriaceae</taxon>
        <taxon>Clonostachys</taxon>
    </lineage>
</organism>
<evidence type="ECO:0000313" key="2">
    <source>
        <dbReference type="EMBL" id="CAH0051437.1"/>
    </source>
</evidence>
<protein>
    <submittedName>
        <fullName evidence="2">Uncharacterized protein</fullName>
    </submittedName>
</protein>
<dbReference type="OrthoDB" id="10029326at2759"/>
<dbReference type="Proteomes" id="UP000775872">
    <property type="component" value="Unassembled WGS sequence"/>
</dbReference>
<keyword evidence="3" id="KW-1185">Reference proteome</keyword>
<reference evidence="3" key="1">
    <citation type="submission" date="2019-06" db="EMBL/GenBank/DDBJ databases">
        <authorList>
            <person name="Broberg M."/>
        </authorList>
    </citation>
    <scope>NUCLEOTIDE SEQUENCE [LARGE SCALE GENOMIC DNA]</scope>
</reference>
<evidence type="ECO:0000313" key="3">
    <source>
        <dbReference type="Proteomes" id="UP000775872"/>
    </source>
</evidence>
<proteinExistence type="predicted"/>
<accession>A0A9N9Z8H7</accession>
<evidence type="ECO:0000256" key="1">
    <source>
        <dbReference type="SAM" id="MobiDB-lite"/>
    </source>
</evidence>
<dbReference type="AlphaFoldDB" id="A0A9N9Z8H7"/>
<feature type="region of interest" description="Disordered" evidence="1">
    <location>
        <begin position="78"/>
        <end position="97"/>
    </location>
</feature>